<sequence>MEYNVGNVDVVEGNTATKITAMFKTELQNTFGHCGTLFQKSAATSQDFSLVIYETGLNHLVTLRIHSSGLILLNIELPSLEFSYEKAKQLEIQLRKQLGCSHSKCICPVKRGGPLDSYRYLTTSDGRLLEYDVDKVVADVESQFQRINIVHTPSFGNLLVLDDLQNLAESDLPYTEALMQRGVLDYAGKEVLILGGGDGGLLHELLKENPKMVTMVEIDKTVMELCRTHLRTACGDALDSFTGPHHNIILGDCLNELTRFAEEGAHFDFIFSDLTDMPLSSSPEPTHRQQWELLKSVVLHSLSILQPDGRFLTHGSGTSSLSALAEFESFLSELKIPEVSFSRSQAFVPSFLEEWVFYQVWLKKV</sequence>
<keyword evidence="2 3" id="KW-0808">Transferase</keyword>
<dbReference type="Pfam" id="PF01564">
    <property type="entry name" value="Spermine_synth"/>
    <property type="match status" value="1"/>
</dbReference>
<evidence type="ECO:0000256" key="2">
    <source>
        <dbReference type="ARBA" id="ARBA00022679"/>
    </source>
</evidence>
<dbReference type="InterPro" id="IPR001045">
    <property type="entry name" value="Spermi_synthase"/>
</dbReference>
<keyword evidence="3" id="KW-0620">Polyamine biosynthesis</keyword>
<dbReference type="InterPro" id="IPR037163">
    <property type="entry name" value="Spermidine_synt_N_sf"/>
</dbReference>
<dbReference type="Pfam" id="PF17284">
    <property type="entry name" value="Spermine_synt_N"/>
    <property type="match status" value="1"/>
</dbReference>
<dbReference type="PROSITE" id="PS01330">
    <property type="entry name" value="PABS_1"/>
    <property type="match status" value="1"/>
</dbReference>
<dbReference type="InterPro" id="IPR030374">
    <property type="entry name" value="PABS"/>
</dbReference>
<dbReference type="HAMAP" id="MF_00198">
    <property type="entry name" value="Spermidine_synth"/>
    <property type="match status" value="1"/>
</dbReference>
<feature type="domain" description="PABS" evidence="4">
    <location>
        <begin position="118"/>
        <end position="362"/>
    </location>
</feature>
<dbReference type="PANTHER" id="PTHR46315">
    <property type="entry name" value="SPERMINE SYNTHASE"/>
    <property type="match status" value="1"/>
</dbReference>
<evidence type="ECO:0000256" key="1">
    <source>
        <dbReference type="ARBA" id="ARBA00007867"/>
    </source>
</evidence>
<name>A0A9N6ZEL7_9CRUS</name>
<organism evidence="5">
    <name type="scientific">Lynceus sp. MCZ IZ 141354</name>
    <dbReference type="NCBI Taxonomy" id="1930659"/>
    <lineage>
        <taxon>Eukaryota</taxon>
        <taxon>Metazoa</taxon>
        <taxon>Ecdysozoa</taxon>
        <taxon>Arthropoda</taxon>
        <taxon>Crustacea</taxon>
        <taxon>Branchiopoda</taxon>
        <taxon>Diplostraca</taxon>
        <taxon>Laevicaudata</taxon>
        <taxon>Lynceidae</taxon>
        <taxon>Lynceus</taxon>
    </lineage>
</organism>
<dbReference type="EMBL" id="OC988936">
    <property type="protein sequence ID" value="CAG4645591.1"/>
    <property type="molecule type" value="Genomic_DNA"/>
</dbReference>
<dbReference type="GO" id="GO:0016768">
    <property type="term" value="F:spermine synthase activity"/>
    <property type="evidence" value="ECO:0007669"/>
    <property type="project" value="InterPro"/>
</dbReference>
<evidence type="ECO:0000313" key="5">
    <source>
        <dbReference type="EMBL" id="CAG4645591.1"/>
    </source>
</evidence>
<dbReference type="GO" id="GO:0006597">
    <property type="term" value="P:spermine biosynthetic process"/>
    <property type="evidence" value="ECO:0007669"/>
    <property type="project" value="InterPro"/>
</dbReference>
<dbReference type="Gene3D" id="3.40.50.150">
    <property type="entry name" value="Vaccinia Virus protein VP39"/>
    <property type="match status" value="1"/>
</dbReference>
<accession>A0A9N6ZEL7</accession>
<dbReference type="PANTHER" id="PTHR46315:SF1">
    <property type="entry name" value="SPERMINE SYNTHASE"/>
    <property type="match status" value="1"/>
</dbReference>
<gene>
    <name evidence="5" type="primary">EOG090X07PL</name>
</gene>
<feature type="active site" description="Proton acceptor" evidence="3">
    <location>
        <position position="273"/>
    </location>
</feature>
<evidence type="ECO:0000256" key="3">
    <source>
        <dbReference type="PROSITE-ProRule" id="PRU00354"/>
    </source>
</evidence>
<dbReference type="Gene3D" id="2.30.140.10">
    <property type="entry name" value="Spermidine synthase, tetramerisation domain"/>
    <property type="match status" value="1"/>
</dbReference>
<dbReference type="PROSITE" id="PS51006">
    <property type="entry name" value="PABS_2"/>
    <property type="match status" value="1"/>
</dbReference>
<dbReference type="SUPFAM" id="SSF53335">
    <property type="entry name" value="S-adenosyl-L-methionine-dependent methyltransferases"/>
    <property type="match status" value="1"/>
</dbReference>
<protein>
    <submittedName>
        <fullName evidence="5">EOG090X07PL</fullName>
    </submittedName>
</protein>
<comment type="similarity">
    <text evidence="1">Belongs to the spermidine/spermine synthase family.</text>
</comment>
<dbReference type="FunFam" id="3.40.50.150:FF:000197">
    <property type="entry name" value="spermine synthase isoform X2"/>
    <property type="match status" value="1"/>
</dbReference>
<dbReference type="InterPro" id="IPR035246">
    <property type="entry name" value="Spermidine_synt_N"/>
</dbReference>
<dbReference type="InterPro" id="IPR030373">
    <property type="entry name" value="PABS_CS"/>
</dbReference>
<dbReference type="InterPro" id="IPR029063">
    <property type="entry name" value="SAM-dependent_MTases_sf"/>
</dbReference>
<dbReference type="InterPro" id="IPR015576">
    <property type="entry name" value="Spermine_synthase_animal"/>
</dbReference>
<reference evidence="5" key="1">
    <citation type="submission" date="2021-04" db="EMBL/GenBank/DDBJ databases">
        <authorList>
            <person name="Cornetti L."/>
        </authorList>
    </citation>
    <scope>NUCLEOTIDE SEQUENCE</scope>
</reference>
<proteinExistence type="inferred from homology"/>
<dbReference type="AlphaFoldDB" id="A0A9N6ZEL7"/>
<evidence type="ECO:0000259" key="4">
    <source>
        <dbReference type="PROSITE" id="PS51006"/>
    </source>
</evidence>